<dbReference type="InterPro" id="IPR000210">
    <property type="entry name" value="BTB/POZ_dom"/>
</dbReference>
<dbReference type="InterPro" id="IPR036236">
    <property type="entry name" value="Znf_C2H2_sf"/>
</dbReference>
<dbReference type="SMART" id="SM00355">
    <property type="entry name" value="ZnF_C2H2"/>
    <property type="match status" value="2"/>
</dbReference>
<evidence type="ECO:0000256" key="2">
    <source>
        <dbReference type="PROSITE-ProRule" id="PRU00042"/>
    </source>
</evidence>
<keyword evidence="2" id="KW-0862">Zinc</keyword>
<evidence type="ECO:0000259" key="5">
    <source>
        <dbReference type="PROSITE" id="PS50157"/>
    </source>
</evidence>
<evidence type="ECO:0000259" key="4">
    <source>
        <dbReference type="PROSITE" id="PS50097"/>
    </source>
</evidence>
<feature type="region of interest" description="Disordered" evidence="3">
    <location>
        <begin position="1"/>
        <end position="31"/>
    </location>
</feature>
<dbReference type="Gene3D" id="3.30.160.60">
    <property type="entry name" value="Classic Zinc Finger"/>
    <property type="match status" value="1"/>
</dbReference>
<feature type="region of interest" description="Disordered" evidence="3">
    <location>
        <begin position="365"/>
        <end position="429"/>
    </location>
</feature>
<protein>
    <recommendedName>
        <fullName evidence="8">Broad-complex core protein</fullName>
    </recommendedName>
</protein>
<dbReference type="SMART" id="SM00225">
    <property type="entry name" value="BTB"/>
    <property type="match status" value="1"/>
</dbReference>
<sequence>MQNIGSAPVVTDHSSVDGGEGLGNMTTGTSGPMMAMPQAPMNGNPVMGSMQNPPQQTSPPAAVNNNQMMSNPEGAQQFCLRWNSYPATVATQLAALRAAEDFVDVTLACDGRQLRAHKLVLSACSPYFMQLFKSTPCKHPVIFLKDVGFRQLVALLEFMYAGEVNVSQAELPALLRTAEALQVRGLADTNPNNNNFPSPPKPNFPQSYDSGSEMGQGQTVPTSQTTPQPSGEPVTGVVCPTQNTNTNQTCDPSSTVNSCTNSSTGKRSQNSPSGKNEEEESDSNDSQDFDMSGMIDEGSLSQQFEDTGEVFPQNIGDAASFELTQGDLGTELTGENHTDEECSEVEEDDDGLEKVFPGFPNDGSFPHPGALNNIGGAPNGDASLSAGPSGNLANMTGGDSGNLLKGEEGLANSCLPPPPPGSGGRNRLARSLWPPGIPYHGPQQCPYCPRVLSNVGNWRKHVLTMHFAREKVYKCRHCASAFRTSEYLQKHYVRVHNYPQKMTRKKCGMEGRTDVM</sequence>
<dbReference type="InterPro" id="IPR051095">
    <property type="entry name" value="Dros_DevTransReg"/>
</dbReference>
<dbReference type="PROSITE" id="PS50097">
    <property type="entry name" value="BTB"/>
    <property type="match status" value="1"/>
</dbReference>
<keyword evidence="7" id="KW-1185">Reference proteome</keyword>
<feature type="domain" description="C2H2-type" evidence="5">
    <location>
        <begin position="473"/>
        <end position="501"/>
    </location>
</feature>
<reference evidence="6 7" key="1">
    <citation type="submission" date="2024-08" db="EMBL/GenBank/DDBJ databases">
        <authorList>
            <person name="Cucini C."/>
            <person name="Frati F."/>
        </authorList>
    </citation>
    <scope>NUCLEOTIDE SEQUENCE [LARGE SCALE GENOMIC DNA]</scope>
</reference>
<dbReference type="InterPro" id="IPR011333">
    <property type="entry name" value="SKP1/BTB/POZ_sf"/>
</dbReference>
<feature type="region of interest" description="Disordered" evidence="3">
    <location>
        <begin position="187"/>
        <end position="294"/>
    </location>
</feature>
<organism evidence="6 7">
    <name type="scientific">Orchesella dallaii</name>
    <dbReference type="NCBI Taxonomy" id="48710"/>
    <lineage>
        <taxon>Eukaryota</taxon>
        <taxon>Metazoa</taxon>
        <taxon>Ecdysozoa</taxon>
        <taxon>Arthropoda</taxon>
        <taxon>Hexapoda</taxon>
        <taxon>Collembola</taxon>
        <taxon>Entomobryomorpha</taxon>
        <taxon>Entomobryoidea</taxon>
        <taxon>Orchesellidae</taxon>
        <taxon>Orchesellinae</taxon>
        <taxon>Orchesella</taxon>
    </lineage>
</organism>
<evidence type="ECO:0000256" key="3">
    <source>
        <dbReference type="SAM" id="MobiDB-lite"/>
    </source>
</evidence>
<keyword evidence="2" id="KW-0479">Metal-binding</keyword>
<dbReference type="InterPro" id="IPR013087">
    <property type="entry name" value="Znf_C2H2_type"/>
</dbReference>
<comment type="caution">
    <text evidence="6">The sequence shown here is derived from an EMBL/GenBank/DDBJ whole genome shotgun (WGS) entry which is preliminary data.</text>
</comment>
<proteinExistence type="predicted"/>
<dbReference type="Pfam" id="PF00096">
    <property type="entry name" value="zf-C2H2"/>
    <property type="match status" value="1"/>
</dbReference>
<dbReference type="Pfam" id="PF00651">
    <property type="entry name" value="BTB"/>
    <property type="match status" value="1"/>
</dbReference>
<accession>A0ABP1Q4R2</accession>
<keyword evidence="2" id="KW-0863">Zinc-finger</keyword>
<keyword evidence="1" id="KW-0539">Nucleus</keyword>
<evidence type="ECO:0000313" key="7">
    <source>
        <dbReference type="Proteomes" id="UP001642540"/>
    </source>
</evidence>
<evidence type="ECO:0008006" key="8">
    <source>
        <dbReference type="Google" id="ProtNLM"/>
    </source>
</evidence>
<name>A0ABP1Q4R2_9HEXA</name>
<feature type="domain" description="BTB" evidence="4">
    <location>
        <begin position="103"/>
        <end position="168"/>
    </location>
</feature>
<evidence type="ECO:0000256" key="1">
    <source>
        <dbReference type="ARBA" id="ARBA00023242"/>
    </source>
</evidence>
<dbReference type="CDD" id="cd18315">
    <property type="entry name" value="BTB_POZ_BAB-like"/>
    <property type="match status" value="1"/>
</dbReference>
<evidence type="ECO:0000313" key="6">
    <source>
        <dbReference type="EMBL" id="CAL8086802.1"/>
    </source>
</evidence>
<feature type="compositionally biased region" description="Low complexity" evidence="3">
    <location>
        <begin position="215"/>
        <end position="233"/>
    </location>
</feature>
<dbReference type="PROSITE" id="PS00028">
    <property type="entry name" value="ZINC_FINGER_C2H2_1"/>
    <property type="match status" value="1"/>
</dbReference>
<dbReference type="PANTHER" id="PTHR23110">
    <property type="entry name" value="BTB DOMAIN TRANSCRIPTION FACTOR"/>
    <property type="match status" value="1"/>
</dbReference>
<dbReference type="SUPFAM" id="SSF54695">
    <property type="entry name" value="POZ domain"/>
    <property type="match status" value="1"/>
</dbReference>
<dbReference type="Gene3D" id="3.30.710.10">
    <property type="entry name" value="Potassium Channel Kv1.1, Chain A"/>
    <property type="match status" value="1"/>
</dbReference>
<gene>
    <name evidence="6" type="ORF">ODALV1_LOCUS6546</name>
</gene>
<feature type="compositionally biased region" description="Low complexity" evidence="3">
    <location>
        <begin position="241"/>
        <end position="264"/>
    </location>
</feature>
<dbReference type="PANTHER" id="PTHR23110:SF99">
    <property type="entry name" value="BROAD-COMPLEX CORE PROTEIN ISOFORM 6"/>
    <property type="match status" value="1"/>
</dbReference>
<dbReference type="PROSITE" id="PS50157">
    <property type="entry name" value="ZINC_FINGER_C2H2_2"/>
    <property type="match status" value="1"/>
</dbReference>
<feature type="compositionally biased region" description="Acidic residues" evidence="3">
    <location>
        <begin position="277"/>
        <end position="288"/>
    </location>
</feature>
<dbReference type="SUPFAM" id="SSF57667">
    <property type="entry name" value="beta-beta-alpha zinc fingers"/>
    <property type="match status" value="1"/>
</dbReference>
<dbReference type="EMBL" id="CAXLJM020000020">
    <property type="protein sequence ID" value="CAL8086802.1"/>
    <property type="molecule type" value="Genomic_DNA"/>
</dbReference>
<feature type="compositionally biased region" description="Polar residues" evidence="3">
    <location>
        <begin position="265"/>
        <end position="274"/>
    </location>
</feature>
<dbReference type="Proteomes" id="UP001642540">
    <property type="component" value="Unassembled WGS sequence"/>
</dbReference>